<dbReference type="InterPro" id="IPR009970">
    <property type="entry name" value="HC2"/>
</dbReference>
<dbReference type="VEuPathDB" id="CryptoDB:GNI_006350"/>
<protein>
    <submittedName>
        <fullName evidence="2">Histone H1-like nucleoprotein HC2</fullName>
    </submittedName>
</protein>
<accession>A0A023BD81</accession>
<feature type="region of interest" description="Disordered" evidence="1">
    <location>
        <begin position="90"/>
        <end position="111"/>
    </location>
</feature>
<dbReference type="GO" id="GO:0030261">
    <property type="term" value="P:chromosome condensation"/>
    <property type="evidence" value="ECO:0007669"/>
    <property type="project" value="InterPro"/>
</dbReference>
<dbReference type="RefSeq" id="XP_011128639.1">
    <property type="nucleotide sequence ID" value="XM_011130337.1"/>
</dbReference>
<reference evidence="2" key="1">
    <citation type="submission" date="2013-12" db="EMBL/GenBank/DDBJ databases">
        <authorList>
            <person name="Omoto C.K."/>
            <person name="Sibley D."/>
            <person name="Venepally P."/>
            <person name="Hadjithomas M."/>
            <person name="Karamycheva S."/>
            <person name="Brunk B."/>
            <person name="Roos D."/>
            <person name="Caler E."/>
            <person name="Lorenzi H."/>
        </authorList>
    </citation>
    <scope>NUCLEOTIDE SEQUENCE</scope>
</reference>
<evidence type="ECO:0000313" key="3">
    <source>
        <dbReference type="Proteomes" id="UP000019763"/>
    </source>
</evidence>
<sequence length="549" mass="58450">GRPRARPVASEENAAARKKNAVALVQEAVTQTAVVQKAVVQTAVAQKAVAQKAVAQKAVAQKAVAQKAVAQKAVAQKAVAQKPVAQKAVAETTGGSRSDEPSRVASVTGAGGEAPVMMADSEWQALGASSDPAVEEAQAFVSETIASFSRPCANTCAASSTPNLVSSVTMRSLEARMRPVRRVPARFSAWRWGVLAGEVYRRTDRGQMAASLASCETKLGRPAGVSDVWYLAKLLQQKLGHQSALRLAKNLGLKLEEGATSVFMLQDIVMERHFVGLPPTSDADRMVIWAVAEVVSWLLKTRAYHANYGRILRNRGRRWACVDSFAIDLCAFLHKLLGPTRFHQLAQVARKVLSSVKKKMSDACFLACFLGAVNLVAPCVSRTFCSHIGFPRNHTDGAWPVTLEGADFFGRIPVHTACPKHTPESQTVAAHSVTAPTVETVHPAVAPRNGAETPETTPVAELTAATHSALALSMILHEDLALSGSALSGSALSGSALSGSALSRHPAAFHERASPEVVACGINDSWVSLDPRKRSRVEDDEHPEAKRTP</sequence>
<keyword evidence="3" id="KW-1185">Reference proteome</keyword>
<evidence type="ECO:0000256" key="1">
    <source>
        <dbReference type="SAM" id="MobiDB-lite"/>
    </source>
</evidence>
<organism evidence="2 3">
    <name type="scientific">Gregarina niphandrodes</name>
    <name type="common">Septate eugregarine</name>
    <dbReference type="NCBI Taxonomy" id="110365"/>
    <lineage>
        <taxon>Eukaryota</taxon>
        <taxon>Sar</taxon>
        <taxon>Alveolata</taxon>
        <taxon>Apicomplexa</taxon>
        <taxon>Conoidasida</taxon>
        <taxon>Gregarinasina</taxon>
        <taxon>Eugregarinorida</taxon>
        <taxon>Gregarinidae</taxon>
        <taxon>Gregarina</taxon>
    </lineage>
</organism>
<feature type="non-terminal residue" evidence="2">
    <location>
        <position position="1"/>
    </location>
</feature>
<dbReference type="GeneID" id="22910501"/>
<dbReference type="EMBL" id="AFNH02000048">
    <property type="protein sequence ID" value="EZG87756.1"/>
    <property type="molecule type" value="Genomic_DNA"/>
</dbReference>
<comment type="caution">
    <text evidence="2">The sequence shown here is derived from an EMBL/GenBank/DDBJ whole genome shotgun (WGS) entry which is preliminary data.</text>
</comment>
<proteinExistence type="predicted"/>
<dbReference type="Proteomes" id="UP000019763">
    <property type="component" value="Unassembled WGS sequence"/>
</dbReference>
<feature type="region of interest" description="Disordered" evidence="1">
    <location>
        <begin position="530"/>
        <end position="549"/>
    </location>
</feature>
<gene>
    <name evidence="2" type="ORF">GNI_006350</name>
</gene>
<dbReference type="Pfam" id="PF07382">
    <property type="entry name" value="HC2"/>
    <property type="match status" value="1"/>
</dbReference>
<name>A0A023BD81_GRENI</name>
<evidence type="ECO:0000313" key="2">
    <source>
        <dbReference type="EMBL" id="EZG87756.1"/>
    </source>
</evidence>
<dbReference type="GO" id="GO:0003677">
    <property type="term" value="F:DNA binding"/>
    <property type="evidence" value="ECO:0007669"/>
    <property type="project" value="InterPro"/>
</dbReference>
<dbReference type="GO" id="GO:0030527">
    <property type="term" value="F:structural constituent of chromatin"/>
    <property type="evidence" value="ECO:0007669"/>
    <property type="project" value="InterPro"/>
</dbReference>
<dbReference type="AlphaFoldDB" id="A0A023BD81"/>